<accession>A0A1D6GI50</accession>
<protein>
    <submittedName>
        <fullName evidence="1">Uncharacterized protein</fullName>
    </submittedName>
</protein>
<name>A0A1D6GI50_MAIZE</name>
<dbReference type="AlphaFoldDB" id="A0A1D6GI50"/>
<dbReference type="ExpressionAtlas" id="A0A1D6GI50">
    <property type="expression patterns" value="baseline"/>
</dbReference>
<evidence type="ECO:0000313" key="1">
    <source>
        <dbReference type="EMBL" id="AQK63116.1"/>
    </source>
</evidence>
<dbReference type="InParanoid" id="A0A1D6GI50"/>
<reference evidence="1" key="1">
    <citation type="submission" date="2015-12" db="EMBL/GenBank/DDBJ databases">
        <title>Update maize B73 reference genome by single molecule sequencing technologies.</title>
        <authorList>
            <consortium name="Maize Genome Sequencing Project"/>
            <person name="Ware D."/>
        </authorList>
    </citation>
    <scope>NUCLEOTIDE SEQUENCE</scope>
    <source>
        <tissue evidence="1">Seedling</tissue>
    </source>
</reference>
<sequence length="168" mass="18420">MSVLCTSKLLLDQVWTSVMEETQLLHPGFTACIAYQNTDLTVSCGTLQVMYDAFGVRLHAGKQAEVQSFVPVVLLLPNHAGKQAEDQKVDEAILEVLDLRWYGSTNDAKQADLYTMLNKQSSRGQNGSGVTGSSSQGFMAYVQTDSGKTTTFYFPITGIIMQPARMPQ</sequence>
<proteinExistence type="predicted"/>
<gene>
    <name evidence="1" type="ORF">ZEAMMB73_Zm00001d013321</name>
</gene>
<dbReference type="EMBL" id="CM000781">
    <property type="protein sequence ID" value="AQK63116.1"/>
    <property type="molecule type" value="Genomic_DNA"/>
</dbReference>
<organism evidence="1">
    <name type="scientific">Zea mays</name>
    <name type="common">Maize</name>
    <dbReference type="NCBI Taxonomy" id="4577"/>
    <lineage>
        <taxon>Eukaryota</taxon>
        <taxon>Viridiplantae</taxon>
        <taxon>Streptophyta</taxon>
        <taxon>Embryophyta</taxon>
        <taxon>Tracheophyta</taxon>
        <taxon>Spermatophyta</taxon>
        <taxon>Magnoliopsida</taxon>
        <taxon>Liliopsida</taxon>
        <taxon>Poales</taxon>
        <taxon>Poaceae</taxon>
        <taxon>PACMAD clade</taxon>
        <taxon>Panicoideae</taxon>
        <taxon>Andropogonodae</taxon>
        <taxon>Andropogoneae</taxon>
        <taxon>Tripsacinae</taxon>
        <taxon>Zea</taxon>
    </lineage>
</organism>